<reference evidence="1 2" key="1">
    <citation type="submission" date="2019-07" db="EMBL/GenBank/DDBJ databases">
        <title>Quadrisphaera sp. strain DD2A genome sequencing and assembly.</title>
        <authorList>
            <person name="Kim I."/>
        </authorList>
    </citation>
    <scope>NUCLEOTIDE SEQUENCE [LARGE SCALE GENOMIC DNA]</scope>
    <source>
        <strain evidence="1 2">DD2A</strain>
    </source>
</reference>
<dbReference type="OrthoDB" id="5195799at2"/>
<gene>
    <name evidence="1" type="ORF">FMM08_11865</name>
</gene>
<evidence type="ECO:0000313" key="1">
    <source>
        <dbReference type="EMBL" id="TXR56120.1"/>
    </source>
</evidence>
<evidence type="ECO:0000313" key="2">
    <source>
        <dbReference type="Proteomes" id="UP000321234"/>
    </source>
</evidence>
<sequence length="121" mass="12316">MSTPPAAPTATEAPDLSELVAEVVLAVPGVAALHAGPSGTVATYLPRRRVTGVAVRTDGGRPSVEVCVVAAPVRGLRTDLAALAARVRRAVGTLVPLPVDVTVADLADRTDLDTPLEGEHP</sequence>
<comment type="caution">
    <text evidence="1">The sequence shown here is derived from an EMBL/GenBank/DDBJ whole genome shotgun (WGS) entry which is preliminary data.</text>
</comment>
<evidence type="ECO:0008006" key="3">
    <source>
        <dbReference type="Google" id="ProtNLM"/>
    </source>
</evidence>
<proteinExistence type="predicted"/>
<dbReference type="RefSeq" id="WP_147926552.1">
    <property type="nucleotide sequence ID" value="NZ_VKAC01000006.1"/>
</dbReference>
<dbReference type="EMBL" id="VKAC01000006">
    <property type="protein sequence ID" value="TXR56120.1"/>
    <property type="molecule type" value="Genomic_DNA"/>
</dbReference>
<dbReference type="Proteomes" id="UP000321234">
    <property type="component" value="Unassembled WGS sequence"/>
</dbReference>
<name>A0A5C8ZH00_9ACTN</name>
<accession>A0A5C8ZH00</accession>
<keyword evidence="2" id="KW-1185">Reference proteome</keyword>
<dbReference type="AlphaFoldDB" id="A0A5C8ZH00"/>
<organism evidence="1 2">
    <name type="scientific">Quadrisphaera setariae</name>
    <dbReference type="NCBI Taxonomy" id="2593304"/>
    <lineage>
        <taxon>Bacteria</taxon>
        <taxon>Bacillati</taxon>
        <taxon>Actinomycetota</taxon>
        <taxon>Actinomycetes</taxon>
        <taxon>Kineosporiales</taxon>
        <taxon>Kineosporiaceae</taxon>
        <taxon>Quadrisphaera</taxon>
    </lineage>
</organism>
<protein>
    <recommendedName>
        <fullName evidence="3">Asp23 family, cell envelope-related function</fullName>
    </recommendedName>
</protein>